<proteinExistence type="predicted"/>
<reference evidence="1" key="1">
    <citation type="journal article" date="2014" name="Front. Microbiol.">
        <title>High frequency of phylogenetically diverse reductive dehalogenase-homologous genes in deep subseafloor sedimentary metagenomes.</title>
        <authorList>
            <person name="Kawai M."/>
            <person name="Futagami T."/>
            <person name="Toyoda A."/>
            <person name="Takaki Y."/>
            <person name="Nishi S."/>
            <person name="Hori S."/>
            <person name="Arai W."/>
            <person name="Tsubouchi T."/>
            <person name="Morono Y."/>
            <person name="Uchiyama I."/>
            <person name="Ito T."/>
            <person name="Fujiyama A."/>
            <person name="Inagaki F."/>
            <person name="Takami H."/>
        </authorList>
    </citation>
    <scope>NUCLEOTIDE SEQUENCE</scope>
    <source>
        <strain evidence="1">Expedition CK06-06</strain>
    </source>
</reference>
<name>X0UJJ0_9ZZZZ</name>
<comment type="caution">
    <text evidence="1">The sequence shown here is derived from an EMBL/GenBank/DDBJ whole genome shotgun (WGS) entry which is preliminary data.</text>
</comment>
<gene>
    <name evidence="1" type="ORF">S01H1_37798</name>
</gene>
<protein>
    <submittedName>
        <fullName evidence="1">Uncharacterized protein</fullName>
    </submittedName>
</protein>
<dbReference type="EMBL" id="BARS01023751">
    <property type="protein sequence ID" value="GAG00513.1"/>
    <property type="molecule type" value="Genomic_DNA"/>
</dbReference>
<dbReference type="AlphaFoldDB" id="X0UJJ0"/>
<organism evidence="1">
    <name type="scientific">marine sediment metagenome</name>
    <dbReference type="NCBI Taxonomy" id="412755"/>
    <lineage>
        <taxon>unclassified sequences</taxon>
        <taxon>metagenomes</taxon>
        <taxon>ecological metagenomes</taxon>
    </lineage>
</organism>
<sequence>MDIWTNISFGKRWCGDDGTHHSEAAVQQEVHITSIGVGANARNLKYEFMKAVSEAYDRCIELEELIDKHGT</sequence>
<evidence type="ECO:0000313" key="1">
    <source>
        <dbReference type="EMBL" id="GAG00513.1"/>
    </source>
</evidence>
<accession>X0UJJ0</accession>